<reference evidence="1 2" key="1">
    <citation type="journal article" date="2014" name="Nat. Commun.">
        <title>Molecular traces of alternative social organization in a termite genome.</title>
        <authorList>
            <person name="Terrapon N."/>
            <person name="Li C."/>
            <person name="Robertson H.M."/>
            <person name="Ji L."/>
            <person name="Meng X."/>
            <person name="Booth W."/>
            <person name="Chen Z."/>
            <person name="Childers C.P."/>
            <person name="Glastad K.M."/>
            <person name="Gokhale K."/>
            <person name="Gowin J."/>
            <person name="Gronenberg W."/>
            <person name="Hermansen R.A."/>
            <person name="Hu H."/>
            <person name="Hunt B.G."/>
            <person name="Huylmans A.K."/>
            <person name="Khalil S.M."/>
            <person name="Mitchell R.D."/>
            <person name="Munoz-Torres M.C."/>
            <person name="Mustard J.A."/>
            <person name="Pan H."/>
            <person name="Reese J.T."/>
            <person name="Scharf M.E."/>
            <person name="Sun F."/>
            <person name="Vogel H."/>
            <person name="Xiao J."/>
            <person name="Yang W."/>
            <person name="Yang Z."/>
            <person name="Yang Z."/>
            <person name="Zhou J."/>
            <person name="Zhu J."/>
            <person name="Brent C.S."/>
            <person name="Elsik C.G."/>
            <person name="Goodisman M.A."/>
            <person name="Liberles D.A."/>
            <person name="Roe R.M."/>
            <person name="Vargo E.L."/>
            <person name="Vilcinskas A."/>
            <person name="Wang J."/>
            <person name="Bornberg-Bauer E."/>
            <person name="Korb J."/>
            <person name="Zhang G."/>
            <person name="Liebig J."/>
        </authorList>
    </citation>
    <scope>NUCLEOTIDE SEQUENCE [LARGE SCALE GENOMIC DNA]</scope>
    <source>
        <tissue evidence="1">Whole organism</tissue>
    </source>
</reference>
<evidence type="ECO:0000313" key="1">
    <source>
        <dbReference type="EMBL" id="KDR09202.1"/>
    </source>
</evidence>
<keyword evidence="2" id="KW-1185">Reference proteome</keyword>
<dbReference type="Proteomes" id="UP000027135">
    <property type="component" value="Unassembled WGS sequence"/>
</dbReference>
<evidence type="ECO:0000313" key="2">
    <source>
        <dbReference type="Proteomes" id="UP000027135"/>
    </source>
</evidence>
<accession>A0A067QWZ4</accession>
<organism evidence="1 2">
    <name type="scientific">Zootermopsis nevadensis</name>
    <name type="common">Dampwood termite</name>
    <dbReference type="NCBI Taxonomy" id="136037"/>
    <lineage>
        <taxon>Eukaryota</taxon>
        <taxon>Metazoa</taxon>
        <taxon>Ecdysozoa</taxon>
        <taxon>Arthropoda</taxon>
        <taxon>Hexapoda</taxon>
        <taxon>Insecta</taxon>
        <taxon>Pterygota</taxon>
        <taxon>Neoptera</taxon>
        <taxon>Polyneoptera</taxon>
        <taxon>Dictyoptera</taxon>
        <taxon>Blattodea</taxon>
        <taxon>Blattoidea</taxon>
        <taxon>Termitoidae</taxon>
        <taxon>Termopsidae</taxon>
        <taxon>Zootermopsis</taxon>
    </lineage>
</organism>
<name>A0A067QWZ4_ZOONE</name>
<gene>
    <name evidence="1" type="ORF">L798_01137</name>
</gene>
<sequence>MNSSILGVNGERAKVNIHGCMHKDANATRAQEGSKYTIHYTALGQEQVGRSTCAQANELLATSDICVLKQCTFHCVLLFYIRELNQR</sequence>
<dbReference type="AlphaFoldDB" id="A0A067QWZ4"/>
<dbReference type="InParanoid" id="A0A067QWZ4"/>
<dbReference type="EMBL" id="KK853264">
    <property type="protein sequence ID" value="KDR09202.1"/>
    <property type="molecule type" value="Genomic_DNA"/>
</dbReference>
<protein>
    <submittedName>
        <fullName evidence="1">Uncharacterized protein</fullName>
    </submittedName>
</protein>
<proteinExistence type="predicted"/>